<name>A0A8K0NYX0_LADFU</name>
<gene>
    <name evidence="3" type="ORF">J437_LFUL006429</name>
</gene>
<organism evidence="3 4">
    <name type="scientific">Ladona fulva</name>
    <name type="common">Scarce chaser dragonfly</name>
    <name type="synonym">Libellula fulva</name>
    <dbReference type="NCBI Taxonomy" id="123851"/>
    <lineage>
        <taxon>Eukaryota</taxon>
        <taxon>Metazoa</taxon>
        <taxon>Ecdysozoa</taxon>
        <taxon>Arthropoda</taxon>
        <taxon>Hexapoda</taxon>
        <taxon>Insecta</taxon>
        <taxon>Pterygota</taxon>
        <taxon>Palaeoptera</taxon>
        <taxon>Odonata</taxon>
        <taxon>Epiprocta</taxon>
        <taxon>Anisoptera</taxon>
        <taxon>Libelluloidea</taxon>
        <taxon>Libellulidae</taxon>
        <taxon>Ladona</taxon>
    </lineage>
</organism>
<dbReference type="PANTHER" id="PTHR21349:SF0">
    <property type="entry name" value="LARGE RIBOSOMAL SUBUNIT PROTEIN BL21M"/>
    <property type="match status" value="1"/>
</dbReference>
<sequence>MAFLISRLCEKALINFSLRESRNIFQRVSGIPGIYDVNARSVRTNFPRNVALPKAATEQVYMEDEKEDSSISKEIITNVNQQIKNDSHGRLFAVIQVMGKQFKVTNEDIIVLLVGASDFTVIGRPLVSPSLVNVEGTVIEKALSHTKTRFRKQRRKQYRRIKFYRSELTMLRINTVEFKGLLNEHKDVEGTEGRIF</sequence>
<dbReference type="Proteomes" id="UP000792457">
    <property type="component" value="Unassembled WGS sequence"/>
</dbReference>
<dbReference type="AlphaFoldDB" id="A0A8K0NYX0"/>
<proteinExistence type="inferred from homology"/>
<reference evidence="3" key="2">
    <citation type="submission" date="2017-10" db="EMBL/GenBank/DDBJ databases">
        <title>Ladona fulva Genome sequencing and assembly.</title>
        <authorList>
            <person name="Murali S."/>
            <person name="Richards S."/>
            <person name="Bandaranaike D."/>
            <person name="Bellair M."/>
            <person name="Blankenburg K."/>
            <person name="Chao H."/>
            <person name="Dinh H."/>
            <person name="Doddapaneni H."/>
            <person name="Dugan-Rocha S."/>
            <person name="Elkadiri S."/>
            <person name="Gnanaolivu R."/>
            <person name="Hernandez B."/>
            <person name="Skinner E."/>
            <person name="Javaid M."/>
            <person name="Lee S."/>
            <person name="Li M."/>
            <person name="Ming W."/>
            <person name="Munidasa M."/>
            <person name="Muniz J."/>
            <person name="Nguyen L."/>
            <person name="Hughes D."/>
            <person name="Osuji N."/>
            <person name="Pu L.-L."/>
            <person name="Puazo M."/>
            <person name="Qu C."/>
            <person name="Quiroz J."/>
            <person name="Raj R."/>
            <person name="Weissenberger G."/>
            <person name="Xin Y."/>
            <person name="Zou X."/>
            <person name="Han Y."/>
            <person name="Worley K."/>
            <person name="Muzny D."/>
            <person name="Gibbs R."/>
        </authorList>
    </citation>
    <scope>NUCLEOTIDE SEQUENCE</scope>
    <source>
        <strain evidence="3">Sampled in the wild</strain>
    </source>
</reference>
<keyword evidence="4" id="KW-1185">Reference proteome</keyword>
<dbReference type="Pfam" id="PF00829">
    <property type="entry name" value="Ribosomal_L21p"/>
    <property type="match status" value="1"/>
</dbReference>
<evidence type="ECO:0000256" key="1">
    <source>
        <dbReference type="ARBA" id="ARBA00008563"/>
    </source>
</evidence>
<dbReference type="EMBL" id="KZ308217">
    <property type="protein sequence ID" value="KAG8224929.1"/>
    <property type="molecule type" value="Genomic_DNA"/>
</dbReference>
<evidence type="ECO:0000256" key="2">
    <source>
        <dbReference type="ARBA" id="ARBA00044129"/>
    </source>
</evidence>
<evidence type="ECO:0000313" key="4">
    <source>
        <dbReference type="Proteomes" id="UP000792457"/>
    </source>
</evidence>
<reference evidence="3" key="1">
    <citation type="submission" date="2013-04" db="EMBL/GenBank/DDBJ databases">
        <authorList>
            <person name="Qu J."/>
            <person name="Murali S.C."/>
            <person name="Bandaranaike D."/>
            <person name="Bellair M."/>
            <person name="Blankenburg K."/>
            <person name="Chao H."/>
            <person name="Dinh H."/>
            <person name="Doddapaneni H."/>
            <person name="Downs B."/>
            <person name="Dugan-Rocha S."/>
            <person name="Elkadiri S."/>
            <person name="Gnanaolivu R.D."/>
            <person name="Hernandez B."/>
            <person name="Javaid M."/>
            <person name="Jayaseelan J.C."/>
            <person name="Lee S."/>
            <person name="Li M."/>
            <person name="Ming W."/>
            <person name="Munidasa M."/>
            <person name="Muniz J."/>
            <person name="Nguyen L."/>
            <person name="Ongeri F."/>
            <person name="Osuji N."/>
            <person name="Pu L.-L."/>
            <person name="Puazo M."/>
            <person name="Qu C."/>
            <person name="Quiroz J."/>
            <person name="Raj R."/>
            <person name="Weissenberger G."/>
            <person name="Xin Y."/>
            <person name="Zou X."/>
            <person name="Han Y."/>
            <person name="Richards S."/>
            <person name="Worley K."/>
            <person name="Muzny D."/>
            <person name="Gibbs R."/>
        </authorList>
    </citation>
    <scope>NUCLEOTIDE SEQUENCE</scope>
    <source>
        <strain evidence="3">Sampled in the wild</strain>
    </source>
</reference>
<dbReference type="InterPro" id="IPR028909">
    <property type="entry name" value="bL21-like"/>
</dbReference>
<protein>
    <recommendedName>
        <fullName evidence="2">Large ribosomal subunit protein bL21m</fullName>
    </recommendedName>
</protein>
<evidence type="ECO:0000313" key="3">
    <source>
        <dbReference type="EMBL" id="KAG8224929.1"/>
    </source>
</evidence>
<dbReference type="GO" id="GO:0005762">
    <property type="term" value="C:mitochondrial large ribosomal subunit"/>
    <property type="evidence" value="ECO:0007669"/>
    <property type="project" value="TreeGrafter"/>
</dbReference>
<dbReference type="InterPro" id="IPR036164">
    <property type="entry name" value="bL21-like_sf"/>
</dbReference>
<comment type="caution">
    <text evidence="3">The sequence shown here is derived from an EMBL/GenBank/DDBJ whole genome shotgun (WGS) entry which is preliminary data.</text>
</comment>
<dbReference type="GO" id="GO:0003735">
    <property type="term" value="F:structural constituent of ribosome"/>
    <property type="evidence" value="ECO:0007669"/>
    <property type="project" value="TreeGrafter"/>
</dbReference>
<dbReference type="SUPFAM" id="SSF141091">
    <property type="entry name" value="L21p-like"/>
    <property type="match status" value="1"/>
</dbReference>
<dbReference type="OrthoDB" id="5994at2759"/>
<comment type="similarity">
    <text evidence="1">Belongs to the bacterial ribosomal protein bL21 family.</text>
</comment>
<accession>A0A8K0NYX0</accession>
<dbReference type="PANTHER" id="PTHR21349">
    <property type="entry name" value="50S RIBOSOMAL PROTEIN L21"/>
    <property type="match status" value="1"/>
</dbReference>